<evidence type="ECO:0000313" key="15">
    <source>
        <dbReference type="EMBL" id="KAI9562729.1"/>
    </source>
</evidence>
<keyword evidence="7" id="KW-0539">Nucleus</keyword>
<dbReference type="Gene3D" id="6.10.280.120">
    <property type="entry name" value="Growth arrest and DNA-damage-inducible proteins-interacting protein 1"/>
    <property type="match status" value="1"/>
</dbReference>
<comment type="caution">
    <text evidence="15">The sequence shown here is derived from an EMBL/GenBank/DDBJ whole genome shotgun (WGS) entry which is preliminary data.</text>
</comment>
<dbReference type="GO" id="GO:0005634">
    <property type="term" value="C:nucleus"/>
    <property type="evidence" value="ECO:0007669"/>
    <property type="project" value="UniProtKB-SubCell"/>
</dbReference>
<evidence type="ECO:0000313" key="16">
    <source>
        <dbReference type="Proteomes" id="UP000820818"/>
    </source>
</evidence>
<evidence type="ECO:0000256" key="7">
    <source>
        <dbReference type="ARBA" id="ARBA00023242"/>
    </source>
</evidence>
<dbReference type="InterPro" id="IPR043035">
    <property type="entry name" value="Ribosomal_mL64_sf"/>
</dbReference>
<feature type="compositionally biased region" description="Basic and acidic residues" evidence="14">
    <location>
        <begin position="224"/>
        <end position="245"/>
    </location>
</feature>
<evidence type="ECO:0000256" key="5">
    <source>
        <dbReference type="ARBA" id="ARBA00023054"/>
    </source>
</evidence>
<dbReference type="AlphaFoldDB" id="A0AAD5KXS2"/>
<dbReference type="GO" id="GO:0005739">
    <property type="term" value="C:mitochondrion"/>
    <property type="evidence" value="ECO:0007669"/>
    <property type="project" value="UniProtKB-SubCell"/>
</dbReference>
<dbReference type="GO" id="GO:0005840">
    <property type="term" value="C:ribosome"/>
    <property type="evidence" value="ECO:0007669"/>
    <property type="project" value="UniProtKB-KW"/>
</dbReference>
<sequence length="264" mass="30691">MANITRALHTSFTKSIGNGKTMLKILGTPFNRLASTDISATELPEQEVLNEKQLAAAALEAKRNKSRLKPRHYKMLHEQMHVDPQNPEFSYEETVKFRRKLIARHGLATGINLGIAWPTREELQEKIEYEKVAHPFTLQQMVEQKKKLREEEMKRIETRQKDIEFKMGKLASWMKELKDRQEKKEAIARAAQEKKDILIEEVRQHFGYVVSMKDPKFQEMLEQKEKEAKKAEKEMKKKVRSEKATSKAIAQAEAVSTGKEIKMD</sequence>
<comment type="subcellular location">
    <subcellularLocation>
        <location evidence="2">Mitochondrion</location>
    </subcellularLocation>
    <subcellularLocation>
        <location evidence="1">Nucleus</location>
    </subcellularLocation>
</comment>
<evidence type="ECO:0000256" key="10">
    <source>
        <dbReference type="ARBA" id="ARBA00030700"/>
    </source>
</evidence>
<evidence type="ECO:0000256" key="2">
    <source>
        <dbReference type="ARBA" id="ARBA00004173"/>
    </source>
</evidence>
<comment type="similarity">
    <text evidence="3">Belongs to the mitochondrion-specific ribosomal protein mL64 family.</text>
</comment>
<dbReference type="GO" id="GO:1990904">
    <property type="term" value="C:ribonucleoprotein complex"/>
    <property type="evidence" value="ECO:0007669"/>
    <property type="project" value="UniProtKB-KW"/>
</dbReference>
<keyword evidence="16" id="KW-1185">Reference proteome</keyword>
<reference evidence="15 16" key="1">
    <citation type="submission" date="2022-05" db="EMBL/GenBank/DDBJ databases">
        <title>A multi-omics perspective on studying reproductive biology in Daphnia sinensis.</title>
        <authorList>
            <person name="Jia J."/>
        </authorList>
    </citation>
    <scope>NUCLEOTIDE SEQUENCE [LARGE SCALE GENOMIC DNA]</scope>
    <source>
        <strain evidence="15 16">WSL</strain>
    </source>
</reference>
<keyword evidence="4" id="KW-0689">Ribosomal protein</keyword>
<feature type="region of interest" description="Disordered" evidence="14">
    <location>
        <begin position="224"/>
        <end position="264"/>
    </location>
</feature>
<evidence type="ECO:0000256" key="14">
    <source>
        <dbReference type="SAM" id="MobiDB-lite"/>
    </source>
</evidence>
<evidence type="ECO:0000256" key="1">
    <source>
        <dbReference type="ARBA" id="ARBA00004123"/>
    </source>
</evidence>
<protein>
    <recommendedName>
        <fullName evidence="11">Large ribosomal subunit protein mL64</fullName>
    </recommendedName>
    <alternativeName>
        <fullName evidence="10">39S ribosomal protein L59, mitochondrial</fullName>
    </alternativeName>
    <alternativeName>
        <fullName evidence="12">Growth arrest and DNA damage-inducible proteins-interacting protein 1</fullName>
    </alternativeName>
</protein>
<dbReference type="EMBL" id="WJBH02000002">
    <property type="protein sequence ID" value="KAI9562729.1"/>
    <property type="molecule type" value="Genomic_DNA"/>
</dbReference>
<gene>
    <name evidence="15" type="ORF">GHT06_010183</name>
</gene>
<evidence type="ECO:0000256" key="3">
    <source>
        <dbReference type="ARBA" id="ARBA00005421"/>
    </source>
</evidence>
<keyword evidence="5" id="KW-0175">Coiled coil</keyword>
<keyword evidence="6" id="KW-0496">Mitochondrion</keyword>
<dbReference type="PANTHER" id="PTHR31761">
    <property type="entry name" value="GROWTH ARREST AND DNA DAMAGE-INDUCIBLE PROTEINS-INTERACTING PROTEIN 1 GADD45GIP1"/>
    <property type="match status" value="1"/>
</dbReference>
<dbReference type="PANTHER" id="PTHR31761:SF1">
    <property type="entry name" value="LARGE RIBOSOMAL SUBUNIT PROTEIN ML64"/>
    <property type="match status" value="1"/>
</dbReference>
<name>A0AAD5KXS2_9CRUS</name>
<evidence type="ECO:0000256" key="9">
    <source>
        <dbReference type="ARBA" id="ARBA00023306"/>
    </source>
</evidence>
<dbReference type="InterPro" id="IPR018472">
    <property type="entry name" value="Ribosomal_mL64"/>
</dbReference>
<dbReference type="Pfam" id="PF10147">
    <property type="entry name" value="CR6_interact"/>
    <property type="match status" value="1"/>
</dbReference>
<proteinExistence type="inferred from homology"/>
<evidence type="ECO:0000256" key="4">
    <source>
        <dbReference type="ARBA" id="ARBA00022980"/>
    </source>
</evidence>
<keyword evidence="8" id="KW-0687">Ribonucleoprotein</keyword>
<evidence type="ECO:0000256" key="12">
    <source>
        <dbReference type="ARBA" id="ARBA00035485"/>
    </source>
</evidence>
<comment type="function">
    <text evidence="13">Acts as a negative regulator of G1 to S cell cycle phase progression by inhibiting cyclin-dependent kinases. Inhibitory effects are additive with GADD45 proteins but also occur in the absence of GADD45 proteins. Acts as a repressor of the orphan nuclear receptor NR4A1 by inhibiting AB domain-mediated transcriptional activity. May be involved in the hormone-mediated regulation of NR4A1 transcriptional activity. May play a role in mitochondrial protein synthesis.</text>
</comment>
<accession>A0AAD5KXS2</accession>
<keyword evidence="9" id="KW-0131">Cell cycle</keyword>
<evidence type="ECO:0000256" key="13">
    <source>
        <dbReference type="ARBA" id="ARBA00060144"/>
    </source>
</evidence>
<organism evidence="15 16">
    <name type="scientific">Daphnia sinensis</name>
    <dbReference type="NCBI Taxonomy" id="1820382"/>
    <lineage>
        <taxon>Eukaryota</taxon>
        <taxon>Metazoa</taxon>
        <taxon>Ecdysozoa</taxon>
        <taxon>Arthropoda</taxon>
        <taxon>Crustacea</taxon>
        <taxon>Branchiopoda</taxon>
        <taxon>Diplostraca</taxon>
        <taxon>Cladocera</taxon>
        <taxon>Anomopoda</taxon>
        <taxon>Daphniidae</taxon>
        <taxon>Daphnia</taxon>
        <taxon>Daphnia similis group</taxon>
    </lineage>
</organism>
<evidence type="ECO:0000256" key="11">
    <source>
        <dbReference type="ARBA" id="ARBA00035184"/>
    </source>
</evidence>
<evidence type="ECO:0000256" key="6">
    <source>
        <dbReference type="ARBA" id="ARBA00023128"/>
    </source>
</evidence>
<dbReference type="Proteomes" id="UP000820818">
    <property type="component" value="Linkage Group LG2"/>
</dbReference>
<evidence type="ECO:0000256" key="8">
    <source>
        <dbReference type="ARBA" id="ARBA00023274"/>
    </source>
</evidence>